<dbReference type="InterPro" id="IPR011179">
    <property type="entry name" value="IPdP_isomerase"/>
</dbReference>
<dbReference type="PIRSF" id="PIRSF003314">
    <property type="entry name" value="IPP_isomerase"/>
    <property type="match status" value="1"/>
</dbReference>
<dbReference type="OrthoDB" id="9795032at2"/>
<keyword evidence="9 11" id="KW-0413">Isomerase</keyword>
<feature type="binding site" evidence="11">
    <location>
        <position position="105"/>
    </location>
    <ligand>
        <name>FMN</name>
        <dbReference type="ChEBI" id="CHEBI:58210"/>
    </ligand>
</feature>
<dbReference type="GO" id="GO:0008299">
    <property type="term" value="P:isoprenoid biosynthetic process"/>
    <property type="evidence" value="ECO:0007669"/>
    <property type="project" value="UniProtKB-UniRule"/>
</dbReference>
<dbReference type="PANTHER" id="PTHR43665">
    <property type="entry name" value="ISOPENTENYL-DIPHOSPHATE DELTA-ISOMERASE"/>
    <property type="match status" value="1"/>
</dbReference>
<evidence type="ECO:0000256" key="9">
    <source>
        <dbReference type="ARBA" id="ARBA00023235"/>
    </source>
</evidence>
<dbReference type="EC" id="5.3.3.2" evidence="11"/>
<comment type="similarity">
    <text evidence="11">Belongs to the IPP isomerase type 2 family.</text>
</comment>
<evidence type="ECO:0000256" key="7">
    <source>
        <dbReference type="ARBA" id="ARBA00022857"/>
    </source>
</evidence>
<dbReference type="PANTHER" id="PTHR43665:SF1">
    <property type="entry name" value="ISOPENTENYL-DIPHOSPHATE DELTA-ISOMERASE"/>
    <property type="match status" value="1"/>
</dbReference>
<dbReference type="InterPro" id="IPR013785">
    <property type="entry name" value="Aldolase_TIM"/>
</dbReference>
<evidence type="ECO:0000256" key="8">
    <source>
        <dbReference type="ARBA" id="ARBA00023229"/>
    </source>
</evidence>
<keyword evidence="6 11" id="KW-0460">Magnesium</keyword>
<organism evidence="13 14">
    <name type="scientific">Luteimonas chenhongjianii</name>
    <dbReference type="NCBI Taxonomy" id="2006110"/>
    <lineage>
        <taxon>Bacteria</taxon>
        <taxon>Pseudomonadati</taxon>
        <taxon>Pseudomonadota</taxon>
        <taxon>Gammaproteobacteria</taxon>
        <taxon>Lysobacterales</taxon>
        <taxon>Lysobacteraceae</taxon>
        <taxon>Luteimonas</taxon>
    </lineage>
</organism>
<dbReference type="Pfam" id="PF01070">
    <property type="entry name" value="FMN_dh"/>
    <property type="match status" value="1"/>
</dbReference>
<keyword evidence="8 11" id="KW-0414">Isoprene biosynthesis</keyword>
<dbReference type="Proteomes" id="UP000218968">
    <property type="component" value="Chromosome"/>
</dbReference>
<evidence type="ECO:0000256" key="4">
    <source>
        <dbReference type="ARBA" id="ARBA00022643"/>
    </source>
</evidence>
<evidence type="ECO:0000256" key="2">
    <source>
        <dbReference type="ARBA" id="ARBA00022490"/>
    </source>
</evidence>
<keyword evidence="14" id="KW-1185">Reference proteome</keyword>
<feature type="binding site" evidence="11">
    <location>
        <position position="74"/>
    </location>
    <ligand>
        <name>FMN</name>
        <dbReference type="ChEBI" id="CHEBI:58210"/>
    </ligand>
</feature>
<evidence type="ECO:0000256" key="3">
    <source>
        <dbReference type="ARBA" id="ARBA00022630"/>
    </source>
</evidence>
<dbReference type="InterPro" id="IPR000262">
    <property type="entry name" value="FMN-dep_DH"/>
</dbReference>
<feature type="domain" description="FMN-dependent dehydrogenase" evidence="12">
    <location>
        <begin position="183"/>
        <end position="346"/>
    </location>
</feature>
<comment type="subunit">
    <text evidence="10 11">Homooctamer. Dimer of tetramers.</text>
</comment>
<dbReference type="HAMAP" id="MF_00354">
    <property type="entry name" value="Idi_2"/>
    <property type="match status" value="1"/>
</dbReference>
<protein>
    <recommendedName>
        <fullName evidence="11">Isopentenyl-diphosphate delta-isomerase</fullName>
        <shortName evidence="11">IPP isomerase</shortName>
        <ecNumber evidence="11">5.3.3.2</ecNumber>
    </recommendedName>
    <alternativeName>
        <fullName evidence="11">Isopentenyl diphosphate:dimethylallyl diphosphate isomerase</fullName>
    </alternativeName>
    <alternativeName>
        <fullName evidence="11">Isopentenyl pyrophosphate isomerase</fullName>
    </alternativeName>
    <alternativeName>
        <fullName evidence="11">Type 2 isopentenyl diphosphate isomerase</fullName>
        <shortName evidence="11">IDI-2</shortName>
    </alternativeName>
</protein>
<feature type="binding site" evidence="11">
    <location>
        <position position="230"/>
    </location>
    <ligand>
        <name>FMN</name>
        <dbReference type="ChEBI" id="CHEBI:58210"/>
    </ligand>
</feature>
<comment type="cofactor">
    <cofactor evidence="11">
        <name>NADPH</name>
        <dbReference type="ChEBI" id="CHEBI:57783"/>
    </cofactor>
</comment>
<comment type="subcellular location">
    <subcellularLocation>
        <location evidence="11">Cytoplasm</location>
    </subcellularLocation>
</comment>
<accession>A0A290XFN1</accession>
<keyword evidence="2 11" id="KW-0963">Cytoplasm</keyword>
<feature type="binding site" evidence="11">
    <location>
        <begin position="16"/>
        <end position="17"/>
    </location>
    <ligand>
        <name>substrate</name>
    </ligand>
</feature>
<feature type="binding site" evidence="11">
    <location>
        <begin position="280"/>
        <end position="282"/>
    </location>
    <ligand>
        <name>FMN</name>
        <dbReference type="ChEBI" id="CHEBI:58210"/>
    </ligand>
</feature>
<dbReference type="KEGG" id="lum:CNR27_10995"/>
<dbReference type="EMBL" id="CP023406">
    <property type="protein sequence ID" value="ATD67889.1"/>
    <property type="molecule type" value="Genomic_DNA"/>
</dbReference>
<comment type="caution">
    <text evidence="11">Lacks conserved residue(s) required for the propagation of feature annotation.</text>
</comment>
<evidence type="ECO:0000313" key="14">
    <source>
        <dbReference type="Proteomes" id="UP000218968"/>
    </source>
</evidence>
<feature type="binding site" evidence="11">
    <location>
        <position position="169"/>
    </location>
    <ligand>
        <name>Mg(2+)</name>
        <dbReference type="ChEBI" id="CHEBI:18420"/>
    </ligand>
</feature>
<dbReference type="GO" id="GO:0004452">
    <property type="term" value="F:isopentenyl-diphosphate delta-isomerase activity"/>
    <property type="evidence" value="ECO:0007669"/>
    <property type="project" value="UniProtKB-UniRule"/>
</dbReference>
<keyword evidence="3 11" id="KW-0285">Flavoprotein</keyword>
<feature type="binding site" evidence="11">
    <location>
        <position position="200"/>
    </location>
    <ligand>
        <name>FMN</name>
        <dbReference type="ChEBI" id="CHEBI:58210"/>
    </ligand>
</feature>
<gene>
    <name evidence="11" type="primary">fni</name>
    <name evidence="13" type="ORF">CNR27_10995</name>
</gene>
<dbReference type="GO" id="GO:0005737">
    <property type="term" value="C:cytoplasm"/>
    <property type="evidence" value="ECO:0007669"/>
    <property type="project" value="UniProtKB-SubCell"/>
</dbReference>
<dbReference type="SUPFAM" id="SSF51395">
    <property type="entry name" value="FMN-linked oxidoreductases"/>
    <property type="match status" value="1"/>
</dbReference>
<dbReference type="CDD" id="cd02811">
    <property type="entry name" value="IDI-2_FMN"/>
    <property type="match status" value="1"/>
</dbReference>
<reference evidence="14" key="1">
    <citation type="submission" date="2017-09" db="EMBL/GenBank/DDBJ databases">
        <title>Luteimonas liuhanmingii sp.nov., isolated from the intestinal contents of Tibetan Plateau Pika in Yushu, Qinghai Province, China.</title>
        <authorList>
            <person name="Gui Z."/>
        </authorList>
    </citation>
    <scope>NUCLEOTIDE SEQUENCE [LARGE SCALE GENOMIC DNA]</scope>
    <source>
        <strain evidence="14">100111</strain>
    </source>
</reference>
<feature type="binding site" evidence="11">
    <location>
        <begin position="105"/>
        <end position="107"/>
    </location>
    <ligand>
        <name>substrate</name>
    </ligand>
</feature>
<keyword evidence="5 11" id="KW-0479">Metal-binding</keyword>
<evidence type="ECO:0000313" key="13">
    <source>
        <dbReference type="EMBL" id="ATD67889.1"/>
    </source>
</evidence>
<name>A0A290XFN1_9GAMM</name>
<comment type="function">
    <text evidence="11">Involved in the biosynthesis of isoprenoids. Catalyzes the 1,3-allylic rearrangement of the homoallylic substrate isopentenyl (IPP) to its allylic isomer, dimethylallyl diphosphate (DMAPP).</text>
</comment>
<dbReference type="GO" id="GO:0010181">
    <property type="term" value="F:FMN binding"/>
    <property type="evidence" value="ECO:0007669"/>
    <property type="project" value="UniProtKB-UniRule"/>
</dbReference>
<comment type="cofactor">
    <cofactor evidence="11">
        <name>Mg(2+)</name>
        <dbReference type="ChEBI" id="CHEBI:18420"/>
    </cofactor>
</comment>
<keyword evidence="7 11" id="KW-0521">NADP</keyword>
<comment type="catalytic activity">
    <reaction evidence="11">
        <text>isopentenyl diphosphate = dimethylallyl diphosphate</text>
        <dbReference type="Rhea" id="RHEA:23284"/>
        <dbReference type="ChEBI" id="CHEBI:57623"/>
        <dbReference type="ChEBI" id="CHEBI:128769"/>
        <dbReference type="EC" id="5.3.3.2"/>
    </reaction>
</comment>
<dbReference type="SMART" id="SM01240">
    <property type="entry name" value="IMPDH"/>
    <property type="match status" value="1"/>
</dbReference>
<evidence type="ECO:0000256" key="11">
    <source>
        <dbReference type="HAMAP-Rule" id="MF_00354"/>
    </source>
</evidence>
<dbReference type="GO" id="GO:0070402">
    <property type="term" value="F:NADPH binding"/>
    <property type="evidence" value="ECO:0007669"/>
    <property type="project" value="UniProtKB-UniRule"/>
</dbReference>
<dbReference type="Gene3D" id="3.20.20.70">
    <property type="entry name" value="Aldolase class I"/>
    <property type="match status" value="1"/>
</dbReference>
<dbReference type="GO" id="GO:0000287">
    <property type="term" value="F:magnesium ion binding"/>
    <property type="evidence" value="ECO:0007669"/>
    <property type="project" value="UniProtKB-UniRule"/>
</dbReference>
<comment type="cofactor">
    <cofactor evidence="1 11">
        <name>FMN</name>
        <dbReference type="ChEBI" id="CHEBI:58210"/>
    </cofactor>
</comment>
<sequence length="358" mass="37100">MELAANLPEGAPLVARKNDHLDIVLDHTRARSTATTGFAAFDFEHCALPELDLDAVALGTSLFGRALRAPVLISSMTGGALRAQGINRHLAEAAQALGIALAVGSQRVALETGADHGLTRELRRCAPDVPILANLGAAQLREGGVDLARRAVEMIDADALIVHLNPLQEAVQQGGDRDWRGVLEAIERLARQLHVPLVAKEVGAGLSPAVARRLVEAGVSVIDVAGAGGTSWAAVEGERACNPADRAVAMAFTGWGIPTARALIDARAALPDTLLIASGGIRDGVDAAKALALGADLVGQAASLLAEAVVSTESVISHFDVLIRQLRIACFCTGSADLRALRTATLHGRPPIQVPPSA</sequence>
<keyword evidence="4 11" id="KW-0288">FMN</keyword>
<feature type="binding site" evidence="11">
    <location>
        <begin position="301"/>
        <end position="302"/>
    </location>
    <ligand>
        <name>FMN</name>
        <dbReference type="ChEBI" id="CHEBI:58210"/>
    </ligand>
</feature>
<evidence type="ECO:0000256" key="1">
    <source>
        <dbReference type="ARBA" id="ARBA00001917"/>
    </source>
</evidence>
<dbReference type="NCBIfam" id="TIGR02151">
    <property type="entry name" value="IPP_isom_2"/>
    <property type="match status" value="1"/>
</dbReference>
<evidence type="ECO:0000256" key="10">
    <source>
        <dbReference type="ARBA" id="ARBA00025810"/>
    </source>
</evidence>
<proteinExistence type="inferred from homology"/>
<feature type="binding site" evidence="11">
    <location>
        <position position="168"/>
    </location>
    <ligand>
        <name>substrate</name>
    </ligand>
</feature>
<evidence type="ECO:0000259" key="12">
    <source>
        <dbReference type="Pfam" id="PF01070"/>
    </source>
</evidence>
<evidence type="ECO:0000256" key="5">
    <source>
        <dbReference type="ARBA" id="ARBA00022723"/>
    </source>
</evidence>
<dbReference type="RefSeq" id="WP_096298742.1">
    <property type="nucleotide sequence ID" value="NZ_CP023406.1"/>
</dbReference>
<dbReference type="AlphaFoldDB" id="A0A290XFN1"/>
<dbReference type="GO" id="GO:0016491">
    <property type="term" value="F:oxidoreductase activity"/>
    <property type="evidence" value="ECO:0007669"/>
    <property type="project" value="InterPro"/>
</dbReference>
<feature type="binding site" evidence="11">
    <location>
        <begin position="75"/>
        <end position="77"/>
    </location>
    <ligand>
        <name>FMN</name>
        <dbReference type="ChEBI" id="CHEBI:58210"/>
    </ligand>
</feature>
<feature type="binding site" evidence="11">
    <location>
        <position position="134"/>
    </location>
    <ligand>
        <name>FMN</name>
        <dbReference type="ChEBI" id="CHEBI:58210"/>
    </ligand>
</feature>
<evidence type="ECO:0000256" key="6">
    <source>
        <dbReference type="ARBA" id="ARBA00022842"/>
    </source>
</evidence>